<comment type="caution">
    <text evidence="10">The sequence shown here is derived from an EMBL/GenBank/DDBJ whole genome shotgun (WGS) entry which is preliminary data.</text>
</comment>
<evidence type="ECO:0000313" key="11">
    <source>
        <dbReference type="Proteomes" id="UP000468943"/>
    </source>
</evidence>
<feature type="transmembrane region" description="Helical" evidence="9">
    <location>
        <begin position="113"/>
        <end position="133"/>
    </location>
</feature>
<feature type="transmembrane region" description="Helical" evidence="9">
    <location>
        <begin position="140"/>
        <end position="160"/>
    </location>
</feature>
<dbReference type="Gene3D" id="1.20.1740.10">
    <property type="entry name" value="Amino acid/polyamine transporter I"/>
    <property type="match status" value="1"/>
</dbReference>
<organism evidence="10 11">
    <name type="scientific">Pontixanthobacter gangjinensis</name>
    <dbReference type="NCBI Taxonomy" id="1028742"/>
    <lineage>
        <taxon>Bacteria</taxon>
        <taxon>Pseudomonadati</taxon>
        <taxon>Pseudomonadota</taxon>
        <taxon>Alphaproteobacteria</taxon>
        <taxon>Sphingomonadales</taxon>
        <taxon>Erythrobacteraceae</taxon>
        <taxon>Pontixanthobacter</taxon>
    </lineage>
</organism>
<proteinExistence type="inferred from homology"/>
<feature type="transmembrane region" description="Helical" evidence="9">
    <location>
        <begin position="180"/>
        <end position="199"/>
    </location>
</feature>
<protein>
    <recommendedName>
        <fullName evidence="3">Arginine/agmatine antiporter</fullName>
    </recommendedName>
</protein>
<feature type="transmembrane region" description="Helical" evidence="9">
    <location>
        <begin position="7"/>
        <end position="28"/>
    </location>
</feature>
<keyword evidence="11" id="KW-1185">Reference proteome</keyword>
<reference evidence="10 11" key="1">
    <citation type="submission" date="2019-12" db="EMBL/GenBank/DDBJ databases">
        <title>Genomic-based taxomic classification of the family Erythrobacteraceae.</title>
        <authorList>
            <person name="Xu L."/>
        </authorList>
    </citation>
    <scope>NUCLEOTIDE SEQUENCE [LARGE SCALE GENOMIC DNA]</scope>
    <source>
        <strain evidence="10 11">JCM 17802</strain>
    </source>
</reference>
<feature type="transmembrane region" description="Helical" evidence="9">
    <location>
        <begin position="74"/>
        <end position="93"/>
    </location>
</feature>
<dbReference type="InterPro" id="IPR050367">
    <property type="entry name" value="APC_superfamily"/>
</dbReference>
<evidence type="ECO:0000256" key="1">
    <source>
        <dbReference type="ARBA" id="ARBA00004651"/>
    </source>
</evidence>
<dbReference type="EMBL" id="WTYS01000001">
    <property type="protein sequence ID" value="MXO55731.1"/>
    <property type="molecule type" value="Genomic_DNA"/>
</dbReference>
<dbReference type="Proteomes" id="UP000468943">
    <property type="component" value="Unassembled WGS sequence"/>
</dbReference>
<comment type="similarity">
    <text evidence="2">Belongs to the amino acid-polyamine-organocation (APC) superfamily. Basic amino acid/polyamine antiporter (APA) (TC 2.A.3.2) family.</text>
</comment>
<evidence type="ECO:0000256" key="5">
    <source>
        <dbReference type="ARBA" id="ARBA00022692"/>
    </source>
</evidence>
<name>A0A6I4SIR8_9SPHN</name>
<evidence type="ECO:0000313" key="10">
    <source>
        <dbReference type="EMBL" id="MXO55731.1"/>
    </source>
</evidence>
<feature type="transmembrane region" description="Helical" evidence="9">
    <location>
        <begin position="34"/>
        <end position="53"/>
    </location>
</feature>
<feature type="transmembrane region" description="Helical" evidence="9">
    <location>
        <begin position="211"/>
        <end position="230"/>
    </location>
</feature>
<evidence type="ECO:0000256" key="9">
    <source>
        <dbReference type="SAM" id="Phobius"/>
    </source>
</evidence>
<dbReference type="InterPro" id="IPR002293">
    <property type="entry name" value="AA/rel_permease1"/>
</dbReference>
<accession>A0A6I4SIR8</accession>
<feature type="transmembrane region" description="Helical" evidence="9">
    <location>
        <begin position="364"/>
        <end position="383"/>
    </location>
</feature>
<dbReference type="PANTHER" id="PTHR42770">
    <property type="entry name" value="AMINO ACID TRANSPORTER-RELATED"/>
    <property type="match status" value="1"/>
</dbReference>
<dbReference type="RefSeq" id="WP_160597019.1">
    <property type="nucleotide sequence ID" value="NZ_WTYS01000001.1"/>
</dbReference>
<dbReference type="Pfam" id="PF13520">
    <property type="entry name" value="AA_permease_2"/>
    <property type="match status" value="1"/>
</dbReference>
<evidence type="ECO:0000256" key="2">
    <source>
        <dbReference type="ARBA" id="ARBA00008220"/>
    </source>
</evidence>
<feature type="transmembrane region" description="Helical" evidence="9">
    <location>
        <begin position="307"/>
        <end position="326"/>
    </location>
</feature>
<gene>
    <name evidence="10" type="ORF">GRI36_02430</name>
</gene>
<comment type="function">
    <text evidence="8">Major component of the acid-resistance (AR) system allowing enteric pathogens to survive the acidic environment in the stomach. Exchanges extracellular arginine for its intracellular decarboxylation product agmatine (Agm) thereby expelling intracellular protons. Probably undergoes several conformational states in order to translocate the substrate across the membrane; keeps the substrate accessible to only 1 side of the membrane at a time by opening and closing 3 membrane-internal gates.</text>
</comment>
<keyword evidence="4" id="KW-1003">Cell membrane</keyword>
<evidence type="ECO:0000256" key="3">
    <source>
        <dbReference type="ARBA" id="ARBA00021069"/>
    </source>
</evidence>
<keyword evidence="7 9" id="KW-0472">Membrane</keyword>
<sequence>MGGAILTSLNGVVGSGIFALPALLFAAAGSFSPIAILLFACLYGTMLAVTAKLSTVFRQSGGAQLYAQHAFGPAVGFQVGWFAVAGSMAGASASLHVMVSYLAAVFPVFDDPVIRLATMTFAAVTFFAISASGTVRAIEAIAVGTVLKLTPILILIAVGLTQNGIPTDITLPTFSAFESVALLLAFAFSGCDMAVNAAGEATNPRKTLMRALFANLAMVAAFYALVQLVYSASAPDASQADIPLAAMGTSLLGPTGALMVSVAAIFSTATLGLNLFFLAPRILFGMGRRGLLPHVFAYVSPRFKSPVVAIGFFGAFVAALALSGTFELLAELLVSVEQLAFLVTIGSLIVMWRRNDAGLRETMGFRWAIIIPVATGYVVWLLLQLDANSVFYTGIMIVVGTALYLASKVGAVQQDGIDLPEGRA</sequence>
<evidence type="ECO:0000256" key="8">
    <source>
        <dbReference type="ARBA" id="ARBA00045636"/>
    </source>
</evidence>
<keyword evidence="5 9" id="KW-0812">Transmembrane</keyword>
<dbReference type="PIRSF" id="PIRSF006060">
    <property type="entry name" value="AA_transporter"/>
    <property type="match status" value="1"/>
</dbReference>
<evidence type="ECO:0000256" key="4">
    <source>
        <dbReference type="ARBA" id="ARBA00022475"/>
    </source>
</evidence>
<keyword evidence="6 9" id="KW-1133">Transmembrane helix</keyword>
<dbReference type="GO" id="GO:0022857">
    <property type="term" value="F:transmembrane transporter activity"/>
    <property type="evidence" value="ECO:0007669"/>
    <property type="project" value="InterPro"/>
</dbReference>
<dbReference type="PANTHER" id="PTHR42770:SF18">
    <property type="entry name" value="ARGININE_AGMATINE ANTIPORTER"/>
    <property type="match status" value="1"/>
</dbReference>
<dbReference type="GO" id="GO:0005886">
    <property type="term" value="C:plasma membrane"/>
    <property type="evidence" value="ECO:0007669"/>
    <property type="project" value="UniProtKB-SubCell"/>
</dbReference>
<feature type="transmembrane region" description="Helical" evidence="9">
    <location>
        <begin position="257"/>
        <end position="279"/>
    </location>
</feature>
<evidence type="ECO:0000256" key="6">
    <source>
        <dbReference type="ARBA" id="ARBA00022989"/>
    </source>
</evidence>
<dbReference type="AlphaFoldDB" id="A0A6I4SIR8"/>
<comment type="subcellular location">
    <subcellularLocation>
        <location evidence="1">Cell membrane</location>
        <topology evidence="1">Multi-pass membrane protein</topology>
    </subcellularLocation>
</comment>
<dbReference type="OrthoDB" id="7065842at2"/>
<feature type="transmembrane region" description="Helical" evidence="9">
    <location>
        <begin position="389"/>
        <end position="406"/>
    </location>
</feature>
<evidence type="ECO:0000256" key="7">
    <source>
        <dbReference type="ARBA" id="ARBA00023136"/>
    </source>
</evidence>
<feature type="transmembrane region" description="Helical" evidence="9">
    <location>
        <begin position="332"/>
        <end position="352"/>
    </location>
</feature>